<dbReference type="GO" id="GO:0016491">
    <property type="term" value="F:oxidoreductase activity"/>
    <property type="evidence" value="ECO:0007669"/>
    <property type="project" value="UniProtKB-KW"/>
</dbReference>
<dbReference type="Gene3D" id="3.40.50.720">
    <property type="entry name" value="NAD(P)-binding Rossmann-like Domain"/>
    <property type="match status" value="1"/>
</dbReference>
<keyword evidence="3" id="KW-0560">Oxidoreductase</keyword>
<dbReference type="PRINTS" id="PR00081">
    <property type="entry name" value="GDHRDH"/>
</dbReference>
<dbReference type="InterPro" id="IPR020904">
    <property type="entry name" value="Sc_DH/Rdtase_CS"/>
</dbReference>
<dbReference type="FunFam" id="3.40.50.720:FF:000084">
    <property type="entry name" value="Short-chain dehydrogenase reductase"/>
    <property type="match status" value="1"/>
</dbReference>
<evidence type="ECO:0000259" key="5">
    <source>
        <dbReference type="SMART" id="SM00822"/>
    </source>
</evidence>
<dbReference type="PANTHER" id="PTHR24321:SF8">
    <property type="entry name" value="ESTRADIOL 17-BETA-DEHYDROGENASE 8-RELATED"/>
    <property type="match status" value="1"/>
</dbReference>
<dbReference type="PROSITE" id="PS00061">
    <property type="entry name" value="ADH_SHORT"/>
    <property type="match status" value="1"/>
</dbReference>
<reference evidence="6" key="1">
    <citation type="journal article" date="2014" name="Genome Announc.">
        <title>Draft genome sequence of Rhodosporidium toruloides CECT1137, an oleaginous yeast of biotechnological interest.</title>
        <authorList>
            <person name="Morin N."/>
            <person name="Calcas X."/>
            <person name="Devillers H."/>
            <person name="Durrens P."/>
            <person name="Sherman D.J."/>
            <person name="Nicaud J.-M."/>
            <person name="Neuveglise C."/>
        </authorList>
    </citation>
    <scope>NUCLEOTIDE SEQUENCE</scope>
    <source>
        <strain evidence="6">CECT1137</strain>
    </source>
</reference>
<evidence type="ECO:0000256" key="2">
    <source>
        <dbReference type="ARBA" id="ARBA00022857"/>
    </source>
</evidence>
<dbReference type="Pfam" id="PF13561">
    <property type="entry name" value="adh_short_C2"/>
    <property type="match status" value="1"/>
</dbReference>
<dbReference type="AlphaFoldDB" id="A0A061BCD7"/>
<evidence type="ECO:0000256" key="3">
    <source>
        <dbReference type="ARBA" id="ARBA00023002"/>
    </source>
</evidence>
<dbReference type="PANTHER" id="PTHR24321">
    <property type="entry name" value="DEHYDROGENASES, SHORT CHAIN"/>
    <property type="match status" value="1"/>
</dbReference>
<evidence type="ECO:0000256" key="4">
    <source>
        <dbReference type="ARBA" id="ARBA00023027"/>
    </source>
</evidence>
<protein>
    <submittedName>
        <fullName evidence="6">RHTO0S11e01596g1_1</fullName>
    </submittedName>
</protein>
<dbReference type="OrthoDB" id="498125at2759"/>
<evidence type="ECO:0000256" key="1">
    <source>
        <dbReference type="ARBA" id="ARBA00006484"/>
    </source>
</evidence>
<keyword evidence="2" id="KW-0521">NADP</keyword>
<comment type="similarity">
    <text evidence="1">Belongs to the short-chain dehydrogenases/reductases (SDR) family.</text>
</comment>
<gene>
    <name evidence="6" type="ORF">RHTO0S_11e01596g</name>
</gene>
<dbReference type="SUPFAM" id="SSF51735">
    <property type="entry name" value="NAD(P)-binding Rossmann-fold domains"/>
    <property type="match status" value="1"/>
</dbReference>
<proteinExistence type="inferred from homology"/>
<dbReference type="InterPro" id="IPR036291">
    <property type="entry name" value="NAD(P)-bd_dom_sf"/>
</dbReference>
<dbReference type="SMART" id="SM00822">
    <property type="entry name" value="PKS_KR"/>
    <property type="match status" value="1"/>
</dbReference>
<evidence type="ECO:0000313" key="6">
    <source>
        <dbReference type="EMBL" id="CDR45529.1"/>
    </source>
</evidence>
<dbReference type="EMBL" id="LK052946">
    <property type="protein sequence ID" value="CDR45529.1"/>
    <property type="molecule type" value="Genomic_DNA"/>
</dbReference>
<sequence length="294" mass="31025">MDTLWSYVAPATTTATSPVAAPPPAAPPPPPSSGDPLFDWAVIVTGCASGIGRAVALLLAEKGARLALTDKDADEGRRLCGEIKERYPNVDLAYATLDVTDEEAVGRLVRSFKKSFKRLDGLVNCAGVNLLSPGVHQVKVDLWSQTMDVNARGTFAFCKHFAAMVIADEEVADPPKGGYAVVNIGSNASVMGLPNSSAYCASKHAVLGMSRAMAKEYAQRDIRVNVVAPGPIDTPLLHNLFDASNMSLDDALEQVPMHRVGQPEEVAKAVAFLLSSDSSYITGACLPVDGGWTA</sequence>
<dbReference type="CDD" id="cd05233">
    <property type="entry name" value="SDR_c"/>
    <property type="match status" value="1"/>
</dbReference>
<keyword evidence="4" id="KW-0520">NAD</keyword>
<dbReference type="PRINTS" id="PR00080">
    <property type="entry name" value="SDRFAMILY"/>
</dbReference>
<feature type="domain" description="Ketoreductase" evidence="5">
    <location>
        <begin position="40"/>
        <end position="235"/>
    </location>
</feature>
<accession>A0A061BCD7</accession>
<name>A0A061BCD7_RHOTO</name>
<organism evidence="6">
    <name type="scientific">Rhodotorula toruloides</name>
    <name type="common">Yeast</name>
    <name type="synonym">Rhodosporidium toruloides</name>
    <dbReference type="NCBI Taxonomy" id="5286"/>
    <lineage>
        <taxon>Eukaryota</taxon>
        <taxon>Fungi</taxon>
        <taxon>Dikarya</taxon>
        <taxon>Basidiomycota</taxon>
        <taxon>Pucciniomycotina</taxon>
        <taxon>Microbotryomycetes</taxon>
        <taxon>Sporidiobolales</taxon>
        <taxon>Sporidiobolaceae</taxon>
        <taxon>Rhodotorula</taxon>
    </lineage>
</organism>
<dbReference type="InterPro" id="IPR057326">
    <property type="entry name" value="KR_dom"/>
</dbReference>
<dbReference type="InterPro" id="IPR002347">
    <property type="entry name" value="SDR_fam"/>
</dbReference>